<comment type="cofactor">
    <cofactor evidence="1">
        <name>pyridoxal 5'-phosphate</name>
        <dbReference type="ChEBI" id="CHEBI:597326"/>
    </cofactor>
</comment>
<dbReference type="GO" id="GO:0008483">
    <property type="term" value="F:transaminase activity"/>
    <property type="evidence" value="ECO:0007669"/>
    <property type="project" value="UniProtKB-KW"/>
</dbReference>
<keyword evidence="4" id="KW-0808">Transferase</keyword>
<reference evidence="10 11" key="1">
    <citation type="submission" date="2017-02" db="EMBL/GenBank/DDBJ databases">
        <authorList>
            <person name="Peterson S.W."/>
        </authorList>
    </citation>
    <scope>NUCLEOTIDE SEQUENCE [LARGE SCALE GENOMIC DNA]</scope>
    <source>
        <strain evidence="10 11">P15</strain>
    </source>
</reference>
<organism evidence="10 11">
    <name type="scientific">Pseudoxanthomonas indica</name>
    <dbReference type="NCBI Taxonomy" id="428993"/>
    <lineage>
        <taxon>Bacteria</taxon>
        <taxon>Pseudomonadati</taxon>
        <taxon>Pseudomonadota</taxon>
        <taxon>Gammaproteobacteria</taxon>
        <taxon>Lysobacterales</taxon>
        <taxon>Lysobacteraceae</taxon>
        <taxon>Pseudoxanthomonas</taxon>
    </lineage>
</organism>
<dbReference type="RefSeq" id="WP_079723603.1">
    <property type="nucleotide sequence ID" value="NZ_BMCL01000002.1"/>
</dbReference>
<evidence type="ECO:0000313" key="11">
    <source>
        <dbReference type="Proteomes" id="UP000190341"/>
    </source>
</evidence>
<dbReference type="OrthoDB" id="9761189at2"/>
<dbReference type="Proteomes" id="UP000190341">
    <property type="component" value="Unassembled WGS sequence"/>
</dbReference>
<dbReference type="PANTHER" id="PTHR42832:SF4">
    <property type="entry name" value="BLR3474 PROTEIN"/>
    <property type="match status" value="1"/>
</dbReference>
<evidence type="ECO:0000259" key="8">
    <source>
        <dbReference type="Pfam" id="PF01276"/>
    </source>
</evidence>
<evidence type="ECO:0000256" key="2">
    <source>
        <dbReference type="ARBA" id="ARBA00010671"/>
    </source>
</evidence>
<dbReference type="PANTHER" id="PTHR42832">
    <property type="entry name" value="AMINO ACID AMINOTRANSFERASE"/>
    <property type="match status" value="1"/>
</dbReference>
<keyword evidence="3" id="KW-0032">Aminotransferase</keyword>
<evidence type="ECO:0000256" key="5">
    <source>
        <dbReference type="ARBA" id="ARBA00022793"/>
    </source>
</evidence>
<name>A0A1T5K226_9GAMM</name>
<gene>
    <name evidence="10" type="ORF">SAMN06296058_1289</name>
</gene>
<feature type="domain" description="Orn/Lys/Arg decarboxylases family 1 pyridoxal-P attachment site" evidence="8">
    <location>
        <begin position="297"/>
        <end position="521"/>
    </location>
</feature>
<keyword evidence="7" id="KW-0456">Lyase</keyword>
<dbReference type="Gene3D" id="3.90.100.10">
    <property type="entry name" value="Orn/Lys/Arg decarboxylase, C-terminal domain"/>
    <property type="match status" value="1"/>
</dbReference>
<dbReference type="GO" id="GO:0016831">
    <property type="term" value="F:carboxy-lyase activity"/>
    <property type="evidence" value="ECO:0007669"/>
    <property type="project" value="UniProtKB-KW"/>
</dbReference>
<dbReference type="EMBL" id="FUZV01000001">
    <property type="protein sequence ID" value="SKC57683.1"/>
    <property type="molecule type" value="Genomic_DNA"/>
</dbReference>
<evidence type="ECO:0000256" key="7">
    <source>
        <dbReference type="ARBA" id="ARBA00023239"/>
    </source>
</evidence>
<keyword evidence="6" id="KW-0663">Pyridoxal phosphate</keyword>
<feature type="domain" description="Orn/Lys/Arg decarboxylases family 1 pyridoxal-P attachment site" evidence="8">
    <location>
        <begin position="570"/>
        <end position="750"/>
    </location>
</feature>
<comment type="similarity">
    <text evidence="2">Belongs to the Orn/Lys/Arg decarboxylase class-I family.</text>
</comment>
<evidence type="ECO:0000256" key="3">
    <source>
        <dbReference type="ARBA" id="ARBA00022576"/>
    </source>
</evidence>
<dbReference type="Gene3D" id="3.40.640.10">
    <property type="entry name" value="Type I PLP-dependent aspartate aminotransferase-like (Major domain)"/>
    <property type="match status" value="1"/>
</dbReference>
<feature type="domain" description="Orn/Lys/Arg decarboxylase C-terminal" evidence="9">
    <location>
        <begin position="825"/>
        <end position="887"/>
    </location>
</feature>
<dbReference type="InterPro" id="IPR015424">
    <property type="entry name" value="PyrdxlP-dep_Trfase"/>
</dbReference>
<evidence type="ECO:0000256" key="6">
    <source>
        <dbReference type="ARBA" id="ARBA00022898"/>
    </source>
</evidence>
<evidence type="ECO:0000256" key="4">
    <source>
        <dbReference type="ARBA" id="ARBA00022679"/>
    </source>
</evidence>
<evidence type="ECO:0000313" key="10">
    <source>
        <dbReference type="EMBL" id="SKC57683.1"/>
    </source>
</evidence>
<dbReference type="AlphaFoldDB" id="A0A1T5K226"/>
<keyword evidence="11" id="KW-1185">Reference proteome</keyword>
<accession>A0A1T5K226</accession>
<dbReference type="SUPFAM" id="SSF53383">
    <property type="entry name" value="PLP-dependent transferases"/>
    <property type="match status" value="1"/>
</dbReference>
<protein>
    <submittedName>
        <fullName evidence="10">Arginine decarboxylase</fullName>
    </submittedName>
</protein>
<keyword evidence="5" id="KW-0210">Decarboxylase</keyword>
<evidence type="ECO:0000256" key="1">
    <source>
        <dbReference type="ARBA" id="ARBA00001933"/>
    </source>
</evidence>
<dbReference type="InterPro" id="IPR015421">
    <property type="entry name" value="PyrdxlP-dep_Trfase_major"/>
</dbReference>
<dbReference type="InterPro" id="IPR008286">
    <property type="entry name" value="Prn/Lys/Arg_de-COase_C"/>
</dbReference>
<evidence type="ECO:0000259" key="9">
    <source>
        <dbReference type="Pfam" id="PF03711"/>
    </source>
</evidence>
<dbReference type="Pfam" id="PF01276">
    <property type="entry name" value="OKR_DC_1"/>
    <property type="match status" value="2"/>
</dbReference>
<dbReference type="InterPro" id="IPR000310">
    <property type="entry name" value="Orn/Lys/Arg_deCO2ase_major_dom"/>
</dbReference>
<dbReference type="Pfam" id="PF03711">
    <property type="entry name" value="OKR_DC_1_C"/>
    <property type="match status" value="1"/>
</dbReference>
<dbReference type="STRING" id="428993.SAMN06296058_1289"/>
<dbReference type="InterPro" id="IPR050881">
    <property type="entry name" value="LL-DAP_aminotransferase"/>
</dbReference>
<proteinExistence type="inferred from homology"/>
<sequence length="920" mass="102629">MSEVLQSSEPSRLSNVLVAASMRADQWRQLNATARAWSFAAGGPNAKGLHANCQSQFNTVLLIEHCWAYPGERLLGEVREALDRGDAALFARLVHKISAAILSGDYRRDERVWDSGDDLDATALDALPPDITGINEKPYFEVLVVTPSDPAQWQRSKDEMRRMRRPDDAFHFAVVHAGSFEDAALAVMVNNDLQAVVLMDGFGFASRHDVADLKEFLSRHIRVDHSDLEPGSLALTLARTIDAFRPELDLYLLTDRAPESLAGSDAAAVLRRVFHYVEEPMEIHLSILDGVNDRYLTPYFDNLKKYAMRPIGTFHALPIARGKSIFGSNWIRDMGHFYGTNILFAESSATTGGLDSLLEPTGTIKRAQEAVARAFGAKRAYLGTNGTSTSNKIVVQAVCKPGDIVIVDRNCHKSHHYGFVLSGAQPYYVEAFPLTQYSMYGAVPLRTIKQALLDCAAGGKLDRVKVIDLTNCTFDGHMYNPRRVMEECLAIKPDLIFLWDEAWFGFARFNALHRRRTAMGAAAALTARYRSAAYREEYEAWKSGRGEVDPTDPALLDERWLPDPDKVRIRVYQTNSTHKSMSAFRQGSMMLVWDEDFHHVEGPFEEAFFAHTSTSPNLQLIASLDLARRQMELEGYALTTRMTDLALKIRRAINTHPLISKYFKVATPEDMIPAEYRESGLKDYGPPHASWAASAEALDSDEFALDPTRLTLICGAAGFDGTQFKGMLAERFDIQINKTSRNSVLVQTNINNTHSDAALLIKALADLSREIESRLSQEGTLGQQVFADRVKSLMTDVPDLPNFSRFHDAFRDDPSGASNEGHMRPAFFMAYEEANCEFVKLNSEDVDRRLREGPEMVSANFVIPYPPGFPIMVPGQVITADTIAFMRKLDVKEIHGYHAAQGIKLITPSKLASRRASSVQ</sequence>